<dbReference type="AlphaFoldDB" id="A0A4U5QHB7"/>
<feature type="region of interest" description="Disordered" evidence="1">
    <location>
        <begin position="65"/>
        <end position="95"/>
    </location>
</feature>
<proteinExistence type="predicted"/>
<dbReference type="PANTHER" id="PTHR33233:SF17">
    <property type="entry name" value="DUF4283 DOMAIN-CONTAINING PROTEIN"/>
    <property type="match status" value="1"/>
</dbReference>
<evidence type="ECO:0000259" key="2">
    <source>
        <dbReference type="Pfam" id="PF14111"/>
    </source>
</evidence>
<feature type="compositionally biased region" description="Low complexity" evidence="1">
    <location>
        <begin position="103"/>
        <end position="113"/>
    </location>
</feature>
<feature type="domain" description="DUF4283" evidence="2">
    <location>
        <begin position="130"/>
        <end position="200"/>
    </location>
</feature>
<comment type="caution">
    <text evidence="3">The sequence shown here is derived from an EMBL/GenBank/DDBJ whole genome shotgun (WGS) entry which is preliminary data.</text>
</comment>
<name>A0A4U5QHB7_POPAL</name>
<sequence>MAKNKRKATSIVARRQNALHVANVGPKDHDHNGDGLVVLSLMVVPATKPDVVPCATYPDPYPSLSSQPCEVDEECDDSPQAPALLPAEKVPFPPPLPLDEKVPSPSSMKSVMPFSPPSGCRESPPSTIAVFGKSPGYRSLNSIISNVWKYESTLTIHDSGWHVYHFKTEEAKLTVLHGGPYLVYGRPLILRPMMKFFDFSSEEMSRVPIWVLLYTKRLSTKLCPSIVIFAMFLPILVSSCPRATTAIKTVPCHQPQAQVVQADKGIVFSRLGPQSPLQVSSPLPQV</sequence>
<protein>
    <recommendedName>
        <fullName evidence="2">DUF4283 domain-containing protein</fullName>
    </recommendedName>
</protein>
<gene>
    <name evidence="3" type="ORF">D5086_0000103080</name>
</gene>
<dbReference type="InterPro" id="IPR025558">
    <property type="entry name" value="DUF4283"/>
</dbReference>
<dbReference type="EMBL" id="RCHU01000296">
    <property type="protein sequence ID" value="TKS08427.1"/>
    <property type="molecule type" value="Genomic_DNA"/>
</dbReference>
<dbReference type="Pfam" id="PF14111">
    <property type="entry name" value="DUF4283"/>
    <property type="match status" value="1"/>
</dbReference>
<accession>A0A4U5QHB7</accession>
<reference evidence="3" key="1">
    <citation type="submission" date="2018-10" db="EMBL/GenBank/DDBJ databases">
        <title>Population genomic analysis revealed the cold adaptation of white poplar.</title>
        <authorList>
            <person name="Liu Y.-J."/>
        </authorList>
    </citation>
    <scope>NUCLEOTIDE SEQUENCE [LARGE SCALE GENOMIC DNA]</scope>
    <source>
        <strain evidence="3">PAL-ZL1</strain>
    </source>
</reference>
<evidence type="ECO:0000313" key="3">
    <source>
        <dbReference type="EMBL" id="TKS08427.1"/>
    </source>
</evidence>
<feature type="region of interest" description="Disordered" evidence="1">
    <location>
        <begin position="101"/>
        <end position="120"/>
    </location>
</feature>
<evidence type="ECO:0000256" key="1">
    <source>
        <dbReference type="SAM" id="MobiDB-lite"/>
    </source>
</evidence>
<dbReference type="PANTHER" id="PTHR33233">
    <property type="entry name" value="ENDONUCLEASE/EXONUCLEASE/PHOSPHATASE"/>
    <property type="match status" value="1"/>
</dbReference>
<organism evidence="3">
    <name type="scientific">Populus alba</name>
    <name type="common">White poplar</name>
    <dbReference type="NCBI Taxonomy" id="43335"/>
    <lineage>
        <taxon>Eukaryota</taxon>
        <taxon>Viridiplantae</taxon>
        <taxon>Streptophyta</taxon>
        <taxon>Embryophyta</taxon>
        <taxon>Tracheophyta</taxon>
        <taxon>Spermatophyta</taxon>
        <taxon>Magnoliopsida</taxon>
        <taxon>eudicotyledons</taxon>
        <taxon>Gunneridae</taxon>
        <taxon>Pentapetalae</taxon>
        <taxon>rosids</taxon>
        <taxon>fabids</taxon>
        <taxon>Malpighiales</taxon>
        <taxon>Salicaceae</taxon>
        <taxon>Saliceae</taxon>
        <taxon>Populus</taxon>
    </lineage>
</organism>